<proteinExistence type="predicted"/>
<dbReference type="Gene3D" id="1.25.40.10">
    <property type="entry name" value="Tetratricopeptide repeat domain"/>
    <property type="match status" value="1"/>
</dbReference>
<dbReference type="PROSITE" id="PS51257">
    <property type="entry name" value="PROKAR_LIPOPROTEIN"/>
    <property type="match status" value="1"/>
</dbReference>
<sequence>MKGLKSLFKNLIVISGIVVLLGCSTSPTDSKKDHSSINVADATLITLSHVKAYLLIGNIKQAQKTFDTIDNPQAMPNTLLTLAELRAASSNAEGAQQAFLQALDNGQLDKQSISVTLVDYFCTEKKWPALQGYASALVVSTPQANTQNSKPSGIHVKNSALTQIGLCFFNAQRFDEAQNWLQQLDDTQQLAPQAYLALARMAVEQKQYPTAQQLINQYEVTKKKSMQKCYGHLLRYTVHWNNQR</sequence>
<name>M4RRY2_9ALTE</name>
<dbReference type="PATRIC" id="fig|1129794.4.peg.3289"/>
<accession>M4RRY2</accession>
<gene>
    <name evidence="1" type="ORF">C427_3309</name>
</gene>
<dbReference type="HOGENOM" id="CLU_1137201_0_0_6"/>
<dbReference type="SUPFAM" id="SSF48452">
    <property type="entry name" value="TPR-like"/>
    <property type="match status" value="1"/>
</dbReference>
<dbReference type="eggNOG" id="COG3063">
    <property type="taxonomic scope" value="Bacteria"/>
</dbReference>
<dbReference type="Proteomes" id="UP000011864">
    <property type="component" value="Chromosome"/>
</dbReference>
<protein>
    <submittedName>
        <fullName evidence="1">Uncharacterized protein</fullName>
    </submittedName>
</protein>
<organism evidence="1 2">
    <name type="scientific">Paraglaciecola psychrophila 170</name>
    <dbReference type="NCBI Taxonomy" id="1129794"/>
    <lineage>
        <taxon>Bacteria</taxon>
        <taxon>Pseudomonadati</taxon>
        <taxon>Pseudomonadota</taxon>
        <taxon>Gammaproteobacteria</taxon>
        <taxon>Alteromonadales</taxon>
        <taxon>Alteromonadaceae</taxon>
        <taxon>Paraglaciecola</taxon>
    </lineage>
</organism>
<evidence type="ECO:0000313" key="1">
    <source>
        <dbReference type="EMBL" id="AGH45418.1"/>
    </source>
</evidence>
<dbReference type="EMBL" id="CP003837">
    <property type="protein sequence ID" value="AGH45418.1"/>
    <property type="molecule type" value="Genomic_DNA"/>
</dbReference>
<dbReference type="InterPro" id="IPR011990">
    <property type="entry name" value="TPR-like_helical_dom_sf"/>
</dbReference>
<keyword evidence="2" id="KW-1185">Reference proteome</keyword>
<dbReference type="STRING" id="1129794.C427_3309"/>
<dbReference type="KEGG" id="gps:C427_3309"/>
<dbReference type="AlphaFoldDB" id="M4RRY2"/>
<evidence type="ECO:0000313" key="2">
    <source>
        <dbReference type="Proteomes" id="UP000011864"/>
    </source>
</evidence>
<reference evidence="1 2" key="1">
    <citation type="journal article" date="2013" name="Genome Announc.">
        <title>Complete Genome Sequence of Glaciecola psychrophila Strain 170T.</title>
        <authorList>
            <person name="Yin J."/>
            <person name="Chen J."/>
            <person name="Liu G."/>
            <person name="Yu Y."/>
            <person name="Song L."/>
            <person name="Wang X."/>
            <person name="Qu X."/>
        </authorList>
    </citation>
    <scope>NUCLEOTIDE SEQUENCE [LARGE SCALE GENOMIC DNA]</scope>
    <source>
        <strain evidence="1 2">170</strain>
    </source>
</reference>